<accession>A0A834U928</accession>
<keyword evidence="2" id="KW-1185">Reference proteome</keyword>
<evidence type="ECO:0000313" key="2">
    <source>
        <dbReference type="Proteomes" id="UP000600918"/>
    </source>
</evidence>
<protein>
    <submittedName>
        <fullName evidence="1">Uncharacterized protein</fullName>
    </submittedName>
</protein>
<organism evidence="1 2">
    <name type="scientific">Vespula pensylvanica</name>
    <name type="common">Western yellow jacket</name>
    <name type="synonym">Wasp</name>
    <dbReference type="NCBI Taxonomy" id="30213"/>
    <lineage>
        <taxon>Eukaryota</taxon>
        <taxon>Metazoa</taxon>
        <taxon>Ecdysozoa</taxon>
        <taxon>Arthropoda</taxon>
        <taxon>Hexapoda</taxon>
        <taxon>Insecta</taxon>
        <taxon>Pterygota</taxon>
        <taxon>Neoptera</taxon>
        <taxon>Endopterygota</taxon>
        <taxon>Hymenoptera</taxon>
        <taxon>Apocrita</taxon>
        <taxon>Aculeata</taxon>
        <taxon>Vespoidea</taxon>
        <taxon>Vespidae</taxon>
        <taxon>Vespinae</taxon>
        <taxon>Vespula</taxon>
    </lineage>
</organism>
<sequence length="1354" mass="158117">MRTRKKYSLSPKTKIIRRNSNRKKENLSIQYKNLQSKLGLKDLRIILRDIAADNLIPPHQQYLITKRINSAKVINKRKISTNKKTNLKKGKSSVNGNKKLIRSKVKYTSKTIKKKSCLRTIRKHGSKKKKETKKELDKQLNVDTNLSYTKERETCFVKPLPSIDNDNVEKRKLNINNTVEYTEKHKNTNSSIVTKSYKINLFSDTSDEKVSIPDTSITSELKNHDLNSKENPDIDFINNQNLKDEYLHEKAYRKFSEEMQIVPLISEDIKKVDVQSSKKEKILPEVINNILIKNIIILVKEHDNNSTHTSNDSQHMNYSTDTISKVKINECSLVEEPNRVIDLTVDNVHEFIESRKQSYLFQLQINNSSNIAATNVCNSINDKTTDTMLQIKEDSESVSHKKRNWLGQNEEVQFNKASNKKFKLDRTYIQEKSCDMKNNFLFNSNNSCNTFSKCDDLNKNDNNVLQNTDDHITSNSNNNSNTPYKAQLMQESIKTDFDAKKDVSNSLYTIFDLENEKNESIPTKEHSTNTGNIDEDNLNEARVLACRTQLDDQEQVKNKTQDDTSDDDCISLYAETFITRDEIFILNNESKTITDCKNYKMIESDQNTLDTNIQHNILESPKIFDTFAESDISLNKEFSNSQDTMKYDNIQTSDISSTDILSANAKTTTSINSVSVNNNKDSFFNNNCNAYNANSVSNDKTVIQHIKKIQLWKYKKYIKGYCYCFIKNGLCLKKKCFYKHDLQKLIDKVICECNQHLTNVIDHLWSLGYIYFVEILYIRTVEQFDITSIMNIYKKFYLQKRIHLQVISATIKAFLKKGMNPSHVVNNLCKSITHNDNLTPYYIMISMKQRIKSSDYWNTLRTLFRFVKPDKEIIEPILNDCIINHRNIQDVYINLIKKLHPNEIKRLDKNLMSSFNNLLQHQYQNCYDEISPKSIDNNENFCNKPYTLHSISNLSKPHSLYRDKFWHLHRMLNNLKEKLLHEDYDYVINMLNMYQETDNDQSLYSRSCFRIFCTEIKHSEYYISKIIKHAVQTGAINVVSKILDIAIYILTKLVIDEIWIQAYKLLEILQICNVYHDAAFVILSAEIYLANNQVIKAFMLLKQSNIISTNRKNWNVISNAEDYYLRTNIISILLDALCEESSEYAFFMFQFLVKDQVNSFEPIDLACYVDKLMLKFLTKKETELIVKMGYMIIEYNFTFINNVTCRAAIATLVYSDIMLAKQLYQYASGLGIYRTIEISSVIRILINSDWVEEEIYLLFLDFFRRLAMNVGHTIDRFNPMELSIYIIFEDIPTEANLYYEKSYDQEKKQINISKQLVRQVLHTQFDPSLTMTGKVNDTIVKLNSTSVIDYLKYT</sequence>
<gene>
    <name evidence="1" type="ORF">H0235_008424</name>
</gene>
<proteinExistence type="predicted"/>
<dbReference type="OrthoDB" id="7633029at2759"/>
<dbReference type="EMBL" id="JACSDY010000007">
    <property type="protein sequence ID" value="KAF7423141.1"/>
    <property type="molecule type" value="Genomic_DNA"/>
</dbReference>
<evidence type="ECO:0000313" key="1">
    <source>
        <dbReference type="EMBL" id="KAF7423141.1"/>
    </source>
</evidence>
<comment type="caution">
    <text evidence="1">The sequence shown here is derived from an EMBL/GenBank/DDBJ whole genome shotgun (WGS) entry which is preliminary data.</text>
</comment>
<dbReference type="Proteomes" id="UP000600918">
    <property type="component" value="Unassembled WGS sequence"/>
</dbReference>
<name>A0A834U928_VESPE</name>
<reference evidence="1" key="1">
    <citation type="journal article" date="2020" name="G3 (Bethesda)">
        <title>High-Quality Assemblies for Three Invasive Social Wasps from the &lt;i&gt;Vespula&lt;/i&gt; Genus.</title>
        <authorList>
            <person name="Harrop T.W.R."/>
            <person name="Guhlin J."/>
            <person name="McLaughlin G.M."/>
            <person name="Permina E."/>
            <person name="Stockwell P."/>
            <person name="Gilligan J."/>
            <person name="Le Lec M.F."/>
            <person name="Gruber M.A.M."/>
            <person name="Quinn O."/>
            <person name="Lovegrove M."/>
            <person name="Duncan E.J."/>
            <person name="Remnant E.J."/>
            <person name="Van Eeckhoven J."/>
            <person name="Graham B."/>
            <person name="Knapp R.A."/>
            <person name="Langford K.W."/>
            <person name="Kronenberg Z."/>
            <person name="Press M.O."/>
            <person name="Eacker S.M."/>
            <person name="Wilson-Rankin E.E."/>
            <person name="Purcell J."/>
            <person name="Lester P.J."/>
            <person name="Dearden P.K."/>
        </authorList>
    </citation>
    <scope>NUCLEOTIDE SEQUENCE</scope>
    <source>
        <strain evidence="1">Volc-1</strain>
    </source>
</reference>